<name>A0AAV5MNW0_9ROSI</name>
<organism evidence="2 3">
    <name type="scientific">Rubroshorea leprosula</name>
    <dbReference type="NCBI Taxonomy" id="152421"/>
    <lineage>
        <taxon>Eukaryota</taxon>
        <taxon>Viridiplantae</taxon>
        <taxon>Streptophyta</taxon>
        <taxon>Embryophyta</taxon>
        <taxon>Tracheophyta</taxon>
        <taxon>Spermatophyta</taxon>
        <taxon>Magnoliopsida</taxon>
        <taxon>eudicotyledons</taxon>
        <taxon>Gunneridae</taxon>
        <taxon>Pentapetalae</taxon>
        <taxon>rosids</taxon>
        <taxon>malvids</taxon>
        <taxon>Malvales</taxon>
        <taxon>Dipterocarpaceae</taxon>
        <taxon>Rubroshorea</taxon>
    </lineage>
</organism>
<gene>
    <name evidence="2" type="ORF">SLEP1_g57226</name>
</gene>
<dbReference type="EMBL" id="BPVZ01000374">
    <property type="protein sequence ID" value="GKV50523.1"/>
    <property type="molecule type" value="Genomic_DNA"/>
</dbReference>
<comment type="caution">
    <text evidence="2">The sequence shown here is derived from an EMBL/GenBank/DDBJ whole genome shotgun (WGS) entry which is preliminary data.</text>
</comment>
<dbReference type="Proteomes" id="UP001054252">
    <property type="component" value="Unassembled WGS sequence"/>
</dbReference>
<evidence type="ECO:0000313" key="3">
    <source>
        <dbReference type="Proteomes" id="UP001054252"/>
    </source>
</evidence>
<proteinExistence type="predicted"/>
<keyword evidence="3" id="KW-1185">Reference proteome</keyword>
<feature type="compositionally biased region" description="Low complexity" evidence="1">
    <location>
        <begin position="11"/>
        <end position="20"/>
    </location>
</feature>
<evidence type="ECO:0000256" key="1">
    <source>
        <dbReference type="SAM" id="MobiDB-lite"/>
    </source>
</evidence>
<protein>
    <submittedName>
        <fullName evidence="2">Uncharacterized protein</fullName>
    </submittedName>
</protein>
<feature type="region of interest" description="Disordered" evidence="1">
    <location>
        <begin position="1"/>
        <end position="20"/>
    </location>
</feature>
<dbReference type="AlphaFoldDB" id="A0AAV5MNW0"/>
<sequence length="83" mass="9749">MAAEEEIGSVNNSSNGSNRRMGMSRWRRLFALKILKERLQVMYEPAYYPRHDEMVRDYDPVQECIDQEIQEGVNFLPDGEPQL</sequence>
<evidence type="ECO:0000313" key="2">
    <source>
        <dbReference type="EMBL" id="GKV50523.1"/>
    </source>
</evidence>
<accession>A0AAV5MNW0</accession>
<reference evidence="2 3" key="1">
    <citation type="journal article" date="2021" name="Commun. Biol.">
        <title>The genome of Shorea leprosula (Dipterocarpaceae) highlights the ecological relevance of drought in aseasonal tropical rainforests.</title>
        <authorList>
            <person name="Ng K.K.S."/>
            <person name="Kobayashi M.J."/>
            <person name="Fawcett J.A."/>
            <person name="Hatakeyama M."/>
            <person name="Paape T."/>
            <person name="Ng C.H."/>
            <person name="Ang C.C."/>
            <person name="Tnah L.H."/>
            <person name="Lee C.T."/>
            <person name="Nishiyama T."/>
            <person name="Sese J."/>
            <person name="O'Brien M.J."/>
            <person name="Copetti D."/>
            <person name="Mohd Noor M.I."/>
            <person name="Ong R.C."/>
            <person name="Putra M."/>
            <person name="Sireger I.Z."/>
            <person name="Indrioko S."/>
            <person name="Kosugi Y."/>
            <person name="Izuno A."/>
            <person name="Isagi Y."/>
            <person name="Lee S.L."/>
            <person name="Shimizu K.K."/>
        </authorList>
    </citation>
    <scope>NUCLEOTIDE SEQUENCE [LARGE SCALE GENOMIC DNA]</scope>
    <source>
        <strain evidence="2">214</strain>
    </source>
</reference>